<reference evidence="6 7" key="1">
    <citation type="submission" date="2011-02" db="EMBL/GenBank/DDBJ databases">
        <authorList>
            <person name="Weinstock G."/>
            <person name="Sodergren E."/>
            <person name="Clifton S."/>
            <person name="Fulton L."/>
            <person name="Fulton B."/>
            <person name="Courtney L."/>
            <person name="Fronick C."/>
            <person name="Harrison M."/>
            <person name="Strong C."/>
            <person name="Farmer C."/>
            <person name="Delahaunty K."/>
            <person name="Markovic C."/>
            <person name="Hall O."/>
            <person name="Minx P."/>
            <person name="Tomlinson C."/>
            <person name="Mitreva M."/>
            <person name="Hou S."/>
            <person name="Chen J."/>
            <person name="Wollam A."/>
            <person name="Pepin K.H."/>
            <person name="Johnson M."/>
            <person name="Bhonagiri V."/>
            <person name="Zhang X."/>
            <person name="Suruliraj S."/>
            <person name="Warren W."/>
            <person name="Chinwalla A."/>
            <person name="Mardis E.R."/>
            <person name="Wilson R.K."/>
        </authorList>
    </citation>
    <scope>NUCLEOTIDE SEQUENCE [LARGE SCALE GENOMIC DNA]</scope>
    <source>
        <strain evidence="6 7">YIT 11859</strain>
    </source>
</reference>
<dbReference type="Gene3D" id="3.50.50.60">
    <property type="entry name" value="FAD/NAD(P)-binding domain"/>
    <property type="match status" value="2"/>
</dbReference>
<dbReference type="InterPro" id="IPR006311">
    <property type="entry name" value="TAT_signal"/>
</dbReference>
<dbReference type="PANTHER" id="PTHR43400">
    <property type="entry name" value="FUMARATE REDUCTASE"/>
    <property type="match status" value="1"/>
</dbReference>
<dbReference type="GO" id="GO:0016491">
    <property type="term" value="F:oxidoreductase activity"/>
    <property type="evidence" value="ECO:0007669"/>
    <property type="project" value="UniProtKB-KW"/>
</dbReference>
<comment type="cofactor">
    <cofactor evidence="1">
        <name>FAD</name>
        <dbReference type="ChEBI" id="CHEBI:57692"/>
    </cofactor>
</comment>
<accession>F3QIU9</accession>
<comment type="caution">
    <text evidence="6">The sequence shown here is derived from an EMBL/GenBank/DDBJ whole genome shotgun (WGS) entry which is preliminary data.</text>
</comment>
<evidence type="ECO:0000313" key="7">
    <source>
        <dbReference type="Proteomes" id="UP000005156"/>
    </source>
</evidence>
<dbReference type="InterPro" id="IPR019546">
    <property type="entry name" value="TAT_signal_bac_arc"/>
</dbReference>
<dbReference type="SUPFAM" id="SSF51905">
    <property type="entry name" value="FAD/NAD(P)-binding domain"/>
    <property type="match status" value="1"/>
</dbReference>
<gene>
    <name evidence="6" type="ORF">HMPREF9439_00849</name>
</gene>
<dbReference type="NCBIfam" id="TIGR01409">
    <property type="entry name" value="TAT_signal_seq"/>
    <property type="match status" value="1"/>
</dbReference>
<dbReference type="eggNOG" id="COG1053">
    <property type="taxonomic scope" value="Bacteria"/>
</dbReference>
<evidence type="ECO:0000259" key="5">
    <source>
        <dbReference type="Pfam" id="PF00890"/>
    </source>
</evidence>
<dbReference type="PROSITE" id="PS51318">
    <property type="entry name" value="TAT"/>
    <property type="match status" value="1"/>
</dbReference>
<name>F3QIU9_9BURK</name>
<keyword evidence="3" id="KW-0274">FAD</keyword>
<dbReference type="Gene3D" id="3.90.700.10">
    <property type="entry name" value="Succinate dehydrogenase/fumarate reductase flavoprotein, catalytic domain"/>
    <property type="match status" value="1"/>
</dbReference>
<dbReference type="InterPro" id="IPR027477">
    <property type="entry name" value="Succ_DH/fumarate_Rdtase_cat_sf"/>
</dbReference>
<evidence type="ECO:0000256" key="4">
    <source>
        <dbReference type="ARBA" id="ARBA00023002"/>
    </source>
</evidence>
<evidence type="ECO:0000256" key="3">
    <source>
        <dbReference type="ARBA" id="ARBA00022827"/>
    </source>
</evidence>
<dbReference type="HOGENOM" id="CLU_011398_4_3_4"/>
<keyword evidence="2" id="KW-0285">Flavoprotein</keyword>
<evidence type="ECO:0000313" key="6">
    <source>
        <dbReference type="EMBL" id="EGG56172.1"/>
    </source>
</evidence>
<dbReference type="PANTHER" id="PTHR43400:SF10">
    <property type="entry name" value="3-OXOSTEROID 1-DEHYDROGENASE"/>
    <property type="match status" value="1"/>
</dbReference>
<dbReference type="Pfam" id="PF00890">
    <property type="entry name" value="FAD_binding_2"/>
    <property type="match status" value="1"/>
</dbReference>
<dbReference type="Proteomes" id="UP000005156">
    <property type="component" value="Unassembled WGS sequence"/>
</dbReference>
<sequence length="590" mass="62863">MAINTIKSKPSQLATLGEFLMTNFSRRSFLKTSGAGVAATLGGFATTSMAQTPAQKFDKEADVIVVGLGGAGAATAITAADNGASVIVIERQPAATLRSNTRMSGGIFHCPDKTGNKAALKEYARAMFSGENIPGKLEGEQPEVSEGLAQAWADYTPGLLDWMKSLDPKFQAFATPGFKGAAFPNFPGAKDCGYQVYRSSYPDRIPPGFNSPCYNGPKEKAISGEAFWLCLDNGVKSRADKIKVDYETRGKELVTNDKGEVIGVIADQNGKKVAYKARKAVVLCSGGYEYSKPMRQAFLEGPGVEGWAFYGTIYNEGDGIAMGQKVGAGIMKAGKAASRIIMPAPVRHNGMKVGMITPAVGSGHAIVVNNYGKRYAAEHKVTKDPSRYFFYKEAVKFNIDTLDYPNSPSWFIFDETLRKQKPLVGLGISTPGYGFVDYGAADNSDAVKKGWILKADTIEELGQKIKALQENGGKMDPAALAETVKAYNAACAAGEDKEFGRLKSTLQPVSDGPFYACPLVAGGPNTKGGLAANAKREVLDWNLQPIPGLYAVGEIASALKFVYQGGGNLTECLVFGQVCGKEVAKLPNRA</sequence>
<evidence type="ECO:0000256" key="2">
    <source>
        <dbReference type="ARBA" id="ARBA00022630"/>
    </source>
</evidence>
<dbReference type="SUPFAM" id="SSF56425">
    <property type="entry name" value="Succinate dehydrogenase/fumarate reductase flavoprotein, catalytic domain"/>
    <property type="match status" value="1"/>
</dbReference>
<evidence type="ECO:0000256" key="1">
    <source>
        <dbReference type="ARBA" id="ARBA00001974"/>
    </source>
</evidence>
<protein>
    <submittedName>
        <fullName evidence="6">Tat pathway signal sequence domain protein</fullName>
    </submittedName>
</protein>
<dbReference type="GO" id="GO:0008202">
    <property type="term" value="P:steroid metabolic process"/>
    <property type="evidence" value="ECO:0007669"/>
    <property type="project" value="UniProtKB-ARBA"/>
</dbReference>
<proteinExistence type="predicted"/>
<dbReference type="EMBL" id="AFBP01000018">
    <property type="protein sequence ID" value="EGG56172.1"/>
    <property type="molecule type" value="Genomic_DNA"/>
</dbReference>
<organism evidence="6 7">
    <name type="scientific">Parasutterella excrementihominis YIT 11859</name>
    <dbReference type="NCBI Taxonomy" id="762966"/>
    <lineage>
        <taxon>Bacteria</taxon>
        <taxon>Pseudomonadati</taxon>
        <taxon>Pseudomonadota</taxon>
        <taxon>Betaproteobacteria</taxon>
        <taxon>Burkholderiales</taxon>
        <taxon>Sutterellaceae</taxon>
        <taxon>Parasutterella</taxon>
    </lineage>
</organism>
<dbReference type="Pfam" id="PF10518">
    <property type="entry name" value="TAT_signal"/>
    <property type="match status" value="1"/>
</dbReference>
<dbReference type="InterPro" id="IPR050315">
    <property type="entry name" value="FAD-oxidoreductase_2"/>
</dbReference>
<feature type="domain" description="FAD-dependent oxidoreductase 2 FAD-binding" evidence="5">
    <location>
        <begin position="62"/>
        <end position="568"/>
    </location>
</feature>
<dbReference type="InterPro" id="IPR003953">
    <property type="entry name" value="FAD-dep_OxRdtase_2_FAD-bd"/>
</dbReference>
<keyword evidence="4" id="KW-0560">Oxidoreductase</keyword>
<dbReference type="AlphaFoldDB" id="F3QIU9"/>
<dbReference type="InterPro" id="IPR036188">
    <property type="entry name" value="FAD/NAD-bd_sf"/>
</dbReference>
<keyword evidence="7" id="KW-1185">Reference proteome</keyword>